<protein>
    <submittedName>
        <fullName evidence="1">RCG54428</fullName>
    </submittedName>
</protein>
<accession>A6JBC9</accession>
<evidence type="ECO:0000313" key="2">
    <source>
        <dbReference type="Proteomes" id="UP000234681"/>
    </source>
</evidence>
<organism evidence="1 2">
    <name type="scientific">Rattus norvegicus</name>
    <name type="common">Rat</name>
    <dbReference type="NCBI Taxonomy" id="10116"/>
    <lineage>
        <taxon>Eukaryota</taxon>
        <taxon>Metazoa</taxon>
        <taxon>Chordata</taxon>
        <taxon>Craniata</taxon>
        <taxon>Vertebrata</taxon>
        <taxon>Euteleostomi</taxon>
        <taxon>Mammalia</taxon>
        <taxon>Eutheria</taxon>
        <taxon>Euarchontoglires</taxon>
        <taxon>Glires</taxon>
        <taxon>Rodentia</taxon>
        <taxon>Myomorpha</taxon>
        <taxon>Muroidea</taxon>
        <taxon>Muridae</taxon>
        <taxon>Murinae</taxon>
        <taxon>Rattus</taxon>
    </lineage>
</organism>
<evidence type="ECO:0000313" key="1">
    <source>
        <dbReference type="EMBL" id="EDM07255.1"/>
    </source>
</evidence>
<feature type="non-terminal residue" evidence="1">
    <location>
        <position position="30"/>
    </location>
</feature>
<name>A6JBC9_RAT</name>
<dbReference type="Proteomes" id="UP000234681">
    <property type="component" value="Chromosome 1"/>
</dbReference>
<gene>
    <name evidence="1" type="ORF">rCG_54428</name>
</gene>
<dbReference type="AlphaFoldDB" id="A6JBC9"/>
<reference evidence="1 2" key="1">
    <citation type="submission" date="2005-09" db="EMBL/GenBank/DDBJ databases">
        <authorList>
            <person name="Mural R.J."/>
            <person name="Li P.W."/>
            <person name="Adams M.D."/>
            <person name="Amanatides P.G."/>
            <person name="Baden-Tillson H."/>
            <person name="Barnstead M."/>
            <person name="Chin S.H."/>
            <person name="Dew I."/>
            <person name="Evans C.A."/>
            <person name="Ferriera S."/>
            <person name="Flanigan M."/>
            <person name="Fosler C."/>
            <person name="Glodek A."/>
            <person name="Gu Z."/>
            <person name="Holt R.A."/>
            <person name="Jennings D."/>
            <person name="Kraft C.L."/>
            <person name="Lu F."/>
            <person name="Nguyen T."/>
            <person name="Nusskern D.R."/>
            <person name="Pfannkoch C.M."/>
            <person name="Sitter C."/>
            <person name="Sutton G.G."/>
            <person name="Venter J.C."/>
            <person name="Wang Z."/>
            <person name="Woodage T."/>
            <person name="Zheng X.H."/>
            <person name="Zhong F."/>
        </authorList>
    </citation>
    <scope>NUCLEOTIDE SEQUENCE [LARGE SCALE GENOMIC DNA]</scope>
    <source>
        <strain>BN</strain>
        <strain evidence="2">Sprague-Dawley</strain>
    </source>
</reference>
<dbReference type="EMBL" id="CH473979">
    <property type="protein sequence ID" value="EDM07255.1"/>
    <property type="molecule type" value="Genomic_DNA"/>
</dbReference>
<sequence>MSCSPAYVSAPYSWVSAMEVSFHLLARLSK</sequence>
<proteinExistence type="predicted"/>